<evidence type="ECO:0000256" key="8">
    <source>
        <dbReference type="ARBA" id="ARBA00023163"/>
    </source>
</evidence>
<evidence type="ECO:0000313" key="11">
    <source>
        <dbReference type="EMBL" id="SDQ27544.1"/>
    </source>
</evidence>
<dbReference type="Gene3D" id="3.30.1490.190">
    <property type="match status" value="1"/>
</dbReference>
<keyword evidence="9" id="KW-0479">Metal-binding</keyword>
<dbReference type="RefSeq" id="WP_092492076.1">
    <property type="nucleotide sequence ID" value="NZ_FNKD01000001.1"/>
</dbReference>
<dbReference type="STRING" id="553311.SAMN05216231_1272"/>
<dbReference type="SUPFAM" id="SSF46785">
    <property type="entry name" value="Winged helix' DNA-binding domain"/>
    <property type="match status" value="1"/>
</dbReference>
<feature type="binding site" evidence="9">
    <location>
        <position position="134"/>
    </location>
    <ligand>
        <name>Zn(2+)</name>
        <dbReference type="ChEBI" id="CHEBI:29105"/>
    </ligand>
</feature>
<dbReference type="AlphaFoldDB" id="A0A1H0ZJP9"/>
<feature type="binding site" evidence="10">
    <location>
        <position position="88"/>
    </location>
    <ligand>
        <name>Fe cation</name>
        <dbReference type="ChEBI" id="CHEBI:24875"/>
    </ligand>
</feature>
<dbReference type="GO" id="GO:0008270">
    <property type="term" value="F:zinc ion binding"/>
    <property type="evidence" value="ECO:0007669"/>
    <property type="project" value="TreeGrafter"/>
</dbReference>
<keyword evidence="6" id="KW-0805">Transcription regulation</keyword>
<protein>
    <submittedName>
        <fullName evidence="11">Zinc uptake regulator, Fur family</fullName>
    </submittedName>
</protein>
<dbReference type="Pfam" id="PF01475">
    <property type="entry name" value="FUR"/>
    <property type="match status" value="1"/>
</dbReference>
<feature type="binding site" evidence="10">
    <location>
        <position position="123"/>
    </location>
    <ligand>
        <name>Fe cation</name>
        <dbReference type="ChEBI" id="CHEBI:24875"/>
    </ligand>
</feature>
<evidence type="ECO:0000256" key="7">
    <source>
        <dbReference type="ARBA" id="ARBA00023125"/>
    </source>
</evidence>
<evidence type="ECO:0000256" key="4">
    <source>
        <dbReference type="ARBA" id="ARBA00022491"/>
    </source>
</evidence>
<accession>A0A1H0ZJP9</accession>
<dbReference type="InterPro" id="IPR043135">
    <property type="entry name" value="Fur_C"/>
</dbReference>
<keyword evidence="3" id="KW-0963">Cytoplasm</keyword>
<dbReference type="GO" id="GO:0003700">
    <property type="term" value="F:DNA-binding transcription factor activity"/>
    <property type="evidence" value="ECO:0007669"/>
    <property type="project" value="InterPro"/>
</dbReference>
<feature type="binding site" evidence="9">
    <location>
        <position position="94"/>
    </location>
    <ligand>
        <name>Zn(2+)</name>
        <dbReference type="ChEBI" id="CHEBI:29105"/>
    </ligand>
</feature>
<comment type="similarity">
    <text evidence="2">Belongs to the Fur family.</text>
</comment>
<gene>
    <name evidence="11" type="ORF">SAMN05216231_1272</name>
</gene>
<comment type="subcellular location">
    <subcellularLocation>
        <location evidence="1">Cytoplasm</location>
    </subcellularLocation>
</comment>
<evidence type="ECO:0000256" key="5">
    <source>
        <dbReference type="ARBA" id="ARBA00022833"/>
    </source>
</evidence>
<keyword evidence="8" id="KW-0804">Transcription</keyword>
<evidence type="ECO:0000256" key="2">
    <source>
        <dbReference type="ARBA" id="ARBA00007957"/>
    </source>
</evidence>
<dbReference type="GO" id="GO:0005737">
    <property type="term" value="C:cytoplasm"/>
    <property type="evidence" value="ECO:0007669"/>
    <property type="project" value="UniProtKB-SubCell"/>
</dbReference>
<keyword evidence="7" id="KW-0238">DNA-binding</keyword>
<proteinExistence type="inferred from homology"/>
<feature type="binding site" evidence="9">
    <location>
        <position position="131"/>
    </location>
    <ligand>
        <name>Zn(2+)</name>
        <dbReference type="ChEBI" id="CHEBI:29105"/>
    </ligand>
</feature>
<dbReference type="PANTHER" id="PTHR33202:SF1">
    <property type="entry name" value="FERRIC UPTAKE REGULATION PROTEIN"/>
    <property type="match status" value="1"/>
</dbReference>
<keyword evidence="4" id="KW-0678">Repressor</keyword>
<keyword evidence="5 9" id="KW-0862">Zinc</keyword>
<reference evidence="11 12" key="1">
    <citation type="submission" date="2016-10" db="EMBL/GenBank/DDBJ databases">
        <authorList>
            <person name="de Groot N.N."/>
        </authorList>
    </citation>
    <scope>NUCLEOTIDE SEQUENCE [LARGE SCALE GENOMIC DNA]</scope>
    <source>
        <strain evidence="11 12">CGMCC 1.10449</strain>
    </source>
</reference>
<keyword evidence="12" id="KW-1185">Reference proteome</keyword>
<dbReference type="GO" id="GO:0000976">
    <property type="term" value="F:transcription cis-regulatory region binding"/>
    <property type="evidence" value="ECO:0007669"/>
    <property type="project" value="TreeGrafter"/>
</dbReference>
<evidence type="ECO:0000313" key="12">
    <source>
        <dbReference type="Proteomes" id="UP000199444"/>
    </source>
</evidence>
<dbReference type="InterPro" id="IPR036390">
    <property type="entry name" value="WH_DNA-bd_sf"/>
</dbReference>
<dbReference type="InterPro" id="IPR036388">
    <property type="entry name" value="WH-like_DNA-bd_sf"/>
</dbReference>
<dbReference type="InterPro" id="IPR002481">
    <property type="entry name" value="FUR"/>
</dbReference>
<name>A0A1H0ZJP9_9BACI</name>
<organism evidence="11 12">
    <name type="scientific">Virgibacillus salinus</name>
    <dbReference type="NCBI Taxonomy" id="553311"/>
    <lineage>
        <taxon>Bacteria</taxon>
        <taxon>Bacillati</taxon>
        <taxon>Bacillota</taxon>
        <taxon>Bacilli</taxon>
        <taxon>Bacillales</taxon>
        <taxon>Bacillaceae</taxon>
        <taxon>Virgibacillus</taxon>
    </lineage>
</organism>
<sequence length="137" mass="15892">MKLQEALEKLKSQGYKTTAKRQDILAYFDETDGYRTAKDLLQHMEPTYKGISFDTLYRNLHLFDEVGILETTELNGEKHFRITCTHHHHHHFICKDCGKTKEIDVCPMNEVQNSLGNYAIEGHKFEIYGLCPVCQDA</sequence>
<evidence type="ECO:0000256" key="10">
    <source>
        <dbReference type="PIRSR" id="PIRSR602481-2"/>
    </source>
</evidence>
<dbReference type="Proteomes" id="UP000199444">
    <property type="component" value="Unassembled WGS sequence"/>
</dbReference>
<dbReference type="GO" id="GO:0045892">
    <property type="term" value="P:negative regulation of DNA-templated transcription"/>
    <property type="evidence" value="ECO:0007669"/>
    <property type="project" value="TreeGrafter"/>
</dbReference>
<dbReference type="CDD" id="cd07153">
    <property type="entry name" value="Fur_like"/>
    <property type="match status" value="1"/>
</dbReference>
<evidence type="ECO:0000256" key="1">
    <source>
        <dbReference type="ARBA" id="ARBA00004496"/>
    </source>
</evidence>
<keyword evidence="10" id="KW-0408">Iron</keyword>
<comment type="cofactor">
    <cofactor evidence="9">
        <name>Zn(2+)</name>
        <dbReference type="ChEBI" id="CHEBI:29105"/>
    </cofactor>
    <text evidence="9">Binds 1 zinc ion per subunit.</text>
</comment>
<comment type="cofactor">
    <cofactor evidence="10">
        <name>Mn(2+)</name>
        <dbReference type="ChEBI" id="CHEBI:29035"/>
    </cofactor>
    <cofactor evidence="10">
        <name>Fe(2+)</name>
        <dbReference type="ChEBI" id="CHEBI:29033"/>
    </cofactor>
    <text evidence="10">Binds 1 Mn(2+) or Fe(2+) ion per subunit.</text>
</comment>
<dbReference type="GO" id="GO:1900376">
    <property type="term" value="P:regulation of secondary metabolite biosynthetic process"/>
    <property type="evidence" value="ECO:0007669"/>
    <property type="project" value="TreeGrafter"/>
</dbReference>
<evidence type="ECO:0000256" key="3">
    <source>
        <dbReference type="ARBA" id="ARBA00022490"/>
    </source>
</evidence>
<evidence type="ECO:0000256" key="9">
    <source>
        <dbReference type="PIRSR" id="PIRSR602481-1"/>
    </source>
</evidence>
<evidence type="ECO:0000256" key="6">
    <source>
        <dbReference type="ARBA" id="ARBA00023015"/>
    </source>
</evidence>
<feature type="binding site" evidence="9">
    <location>
        <position position="97"/>
    </location>
    <ligand>
        <name>Zn(2+)</name>
        <dbReference type="ChEBI" id="CHEBI:29105"/>
    </ligand>
</feature>
<dbReference type="PANTHER" id="PTHR33202">
    <property type="entry name" value="ZINC UPTAKE REGULATION PROTEIN"/>
    <property type="match status" value="1"/>
</dbReference>
<dbReference type="Gene3D" id="1.10.10.10">
    <property type="entry name" value="Winged helix-like DNA-binding domain superfamily/Winged helix DNA-binding domain"/>
    <property type="match status" value="1"/>
</dbReference>
<dbReference type="EMBL" id="FNKD01000001">
    <property type="protein sequence ID" value="SDQ27544.1"/>
    <property type="molecule type" value="Genomic_DNA"/>
</dbReference>